<dbReference type="AlphaFoldDB" id="A0AAV7LPF3"/>
<comment type="caution">
    <text evidence="2">The sequence shown here is derived from an EMBL/GenBank/DDBJ whole genome shotgun (WGS) entry which is preliminary data.</text>
</comment>
<proteinExistence type="predicted"/>
<feature type="region of interest" description="Disordered" evidence="1">
    <location>
        <begin position="22"/>
        <end position="79"/>
    </location>
</feature>
<feature type="compositionally biased region" description="Basic and acidic residues" evidence="1">
    <location>
        <begin position="49"/>
        <end position="60"/>
    </location>
</feature>
<reference evidence="2" key="1">
    <citation type="journal article" date="2022" name="bioRxiv">
        <title>Sequencing and chromosome-scale assembly of the giantPleurodeles waltlgenome.</title>
        <authorList>
            <person name="Brown T."/>
            <person name="Elewa A."/>
            <person name="Iarovenko S."/>
            <person name="Subramanian E."/>
            <person name="Araus A.J."/>
            <person name="Petzold A."/>
            <person name="Susuki M."/>
            <person name="Suzuki K.-i.T."/>
            <person name="Hayashi T."/>
            <person name="Toyoda A."/>
            <person name="Oliveira C."/>
            <person name="Osipova E."/>
            <person name="Leigh N.D."/>
            <person name="Simon A."/>
            <person name="Yun M.H."/>
        </authorList>
    </citation>
    <scope>NUCLEOTIDE SEQUENCE</scope>
    <source>
        <strain evidence="2">20211129_DDA</strain>
        <tissue evidence="2">Liver</tissue>
    </source>
</reference>
<name>A0AAV7LPF3_PLEWA</name>
<evidence type="ECO:0000256" key="1">
    <source>
        <dbReference type="SAM" id="MobiDB-lite"/>
    </source>
</evidence>
<accession>A0AAV7LPF3</accession>
<dbReference type="Proteomes" id="UP001066276">
    <property type="component" value="Chromosome 11"/>
</dbReference>
<gene>
    <name evidence="2" type="ORF">NDU88_005395</name>
</gene>
<sequence length="93" mass="10285">MYCDVSEPFFCRERQFGRIALVSDGPSSTSGAQGLAALRHKSQTATDPGLDKSEGERGTRGEGLSPSSPDPSDCRYEQVSVNWPNQRIPRWRL</sequence>
<protein>
    <submittedName>
        <fullName evidence="2">Uncharacterized protein</fullName>
    </submittedName>
</protein>
<evidence type="ECO:0000313" key="2">
    <source>
        <dbReference type="EMBL" id="KAJ1092284.1"/>
    </source>
</evidence>
<keyword evidence="3" id="KW-1185">Reference proteome</keyword>
<dbReference type="EMBL" id="JANPWB010000015">
    <property type="protein sequence ID" value="KAJ1092284.1"/>
    <property type="molecule type" value="Genomic_DNA"/>
</dbReference>
<organism evidence="2 3">
    <name type="scientific">Pleurodeles waltl</name>
    <name type="common">Iberian ribbed newt</name>
    <dbReference type="NCBI Taxonomy" id="8319"/>
    <lineage>
        <taxon>Eukaryota</taxon>
        <taxon>Metazoa</taxon>
        <taxon>Chordata</taxon>
        <taxon>Craniata</taxon>
        <taxon>Vertebrata</taxon>
        <taxon>Euteleostomi</taxon>
        <taxon>Amphibia</taxon>
        <taxon>Batrachia</taxon>
        <taxon>Caudata</taxon>
        <taxon>Salamandroidea</taxon>
        <taxon>Salamandridae</taxon>
        <taxon>Pleurodelinae</taxon>
        <taxon>Pleurodeles</taxon>
    </lineage>
</organism>
<evidence type="ECO:0000313" key="3">
    <source>
        <dbReference type="Proteomes" id="UP001066276"/>
    </source>
</evidence>